<evidence type="ECO:0000256" key="4">
    <source>
        <dbReference type="ARBA" id="ARBA00023002"/>
    </source>
</evidence>
<accession>A0A7S4RVA4</accession>
<dbReference type="Gene3D" id="3.50.50.60">
    <property type="entry name" value="FAD/NAD(P)-binding domain"/>
    <property type="match status" value="2"/>
</dbReference>
<proteinExistence type="inferred from homology"/>
<dbReference type="GO" id="GO:0050660">
    <property type="term" value="F:flavin adenine dinucleotide binding"/>
    <property type="evidence" value="ECO:0007669"/>
    <property type="project" value="InterPro"/>
</dbReference>
<name>A0A7S4RVA4_9STRA</name>
<gene>
    <name evidence="5" type="ORF">DBRI00130_LOCUS24790</name>
</gene>
<dbReference type="EMBL" id="HBNS01031638">
    <property type="protein sequence ID" value="CAE4626053.1"/>
    <property type="molecule type" value="Transcribed_RNA"/>
</dbReference>
<protein>
    <submittedName>
        <fullName evidence="5">Uncharacterized protein</fullName>
    </submittedName>
</protein>
<evidence type="ECO:0000256" key="2">
    <source>
        <dbReference type="ARBA" id="ARBA00022630"/>
    </source>
</evidence>
<dbReference type="PANTHER" id="PTHR23023">
    <property type="entry name" value="DIMETHYLANILINE MONOOXYGENASE"/>
    <property type="match status" value="1"/>
</dbReference>
<dbReference type="Pfam" id="PF00743">
    <property type="entry name" value="FMO-like"/>
    <property type="match status" value="1"/>
</dbReference>
<organism evidence="5">
    <name type="scientific">Ditylum brightwellii</name>
    <dbReference type="NCBI Taxonomy" id="49249"/>
    <lineage>
        <taxon>Eukaryota</taxon>
        <taxon>Sar</taxon>
        <taxon>Stramenopiles</taxon>
        <taxon>Ochrophyta</taxon>
        <taxon>Bacillariophyta</taxon>
        <taxon>Mediophyceae</taxon>
        <taxon>Lithodesmiophycidae</taxon>
        <taxon>Lithodesmiales</taxon>
        <taxon>Lithodesmiaceae</taxon>
        <taxon>Ditylum</taxon>
    </lineage>
</organism>
<keyword evidence="3" id="KW-0274">FAD</keyword>
<evidence type="ECO:0000313" key="5">
    <source>
        <dbReference type="EMBL" id="CAE4626053.1"/>
    </source>
</evidence>
<dbReference type="GO" id="GO:0050661">
    <property type="term" value="F:NADP binding"/>
    <property type="evidence" value="ECO:0007669"/>
    <property type="project" value="InterPro"/>
</dbReference>
<keyword evidence="4" id="KW-0560">Oxidoreductase</keyword>
<dbReference type="InterPro" id="IPR036188">
    <property type="entry name" value="FAD/NAD-bd_sf"/>
</dbReference>
<dbReference type="AlphaFoldDB" id="A0A7S4RVA4"/>
<evidence type="ECO:0000256" key="3">
    <source>
        <dbReference type="ARBA" id="ARBA00022827"/>
    </source>
</evidence>
<dbReference type="InterPro" id="IPR050346">
    <property type="entry name" value="FMO-like"/>
</dbReference>
<reference evidence="5" key="1">
    <citation type="submission" date="2021-01" db="EMBL/GenBank/DDBJ databases">
        <authorList>
            <person name="Corre E."/>
            <person name="Pelletier E."/>
            <person name="Niang G."/>
            <person name="Scheremetjew M."/>
            <person name="Finn R."/>
            <person name="Kale V."/>
            <person name="Holt S."/>
            <person name="Cochrane G."/>
            <person name="Meng A."/>
            <person name="Brown T."/>
            <person name="Cohen L."/>
        </authorList>
    </citation>
    <scope>NUCLEOTIDE SEQUENCE</scope>
    <source>
        <strain evidence="5">GSO104</strain>
    </source>
</reference>
<comment type="similarity">
    <text evidence="1">Belongs to the FMO family.</text>
</comment>
<dbReference type="InterPro" id="IPR020946">
    <property type="entry name" value="Flavin_mOase-like"/>
</dbReference>
<dbReference type="SUPFAM" id="SSF51905">
    <property type="entry name" value="FAD/NAD(P)-binding domain"/>
    <property type="match status" value="1"/>
</dbReference>
<sequence>MPLFKIKSSKKTKSKEENVQALDVALIGCGPAGMMFLHALNKSRKAGHENLPNVTCYERAGAAGGIWRDVPDDDKGRKKPENTTVMYDDLWSNTPKETMEFYDYTFDDHFKKETPSFLPRKDILEYLLARNSVDGALDGVKFNHTVQNVQYDENSKKFSVAVRDDSTGTESSGMFDRVIWAAGMHGAAEKPEAMVEVLKDFTGKVLHSSECTEDFEQYVNGKNVLLIGDGSSGEDLALRAVKLGAKHVYVTARSCEGQASETASWPSGKVTVIEGPPYKVLKGTHIKCQAVYWYEKKQKYRKDDEVEAVKVKDVDTVVMSTGYDYPSISILHDDLQLDSELTWSVSKGWAMDNNALTITLGSVKPSENLTPGSTCYSDVYRGVLIDNPNMMYITETYDSASTFLDLDVNANLVLAYLTGKVAIPKEKDMIKENQKQLEAEMQVPWLRTSMDGAYKEEAGELPENHWSENASDERAVEMNRMATSLLVRKLARDMQDAKYPVDLGNWKKLSPLGEKLVDINIAAGECRSSIEEENSEWKTFRDMEQKEFASLYTGTKSCALPGHWIQLKAEDGEPTKISTVK</sequence>
<keyword evidence="2" id="KW-0285">Flavoprotein</keyword>
<dbReference type="GO" id="GO:0004499">
    <property type="term" value="F:N,N-dimethylaniline monooxygenase activity"/>
    <property type="evidence" value="ECO:0007669"/>
    <property type="project" value="InterPro"/>
</dbReference>
<evidence type="ECO:0000256" key="1">
    <source>
        <dbReference type="ARBA" id="ARBA00009183"/>
    </source>
</evidence>